<dbReference type="PANTHER" id="PTHR11807:SF12">
    <property type="entry name" value="CYTOPLASMIC TRNA 2-THIOLATION PROTEIN 1"/>
    <property type="match status" value="1"/>
</dbReference>
<dbReference type="GO" id="GO:0016740">
    <property type="term" value="F:transferase activity"/>
    <property type="evidence" value="ECO:0007669"/>
    <property type="project" value="UniProtKB-KW"/>
</dbReference>
<evidence type="ECO:0000313" key="3">
    <source>
        <dbReference type="Proteomes" id="UP000288805"/>
    </source>
</evidence>
<keyword evidence="1" id="KW-0808">Transferase</keyword>
<name>A0A438ET58_VITVI</name>
<dbReference type="SUPFAM" id="SSF52402">
    <property type="entry name" value="Adenine nucleotide alpha hydrolases-like"/>
    <property type="match status" value="1"/>
</dbReference>
<dbReference type="InterPro" id="IPR014729">
    <property type="entry name" value="Rossmann-like_a/b/a_fold"/>
</dbReference>
<comment type="caution">
    <text evidence="2">The sequence shown here is derived from an EMBL/GenBank/DDBJ whole genome shotgun (WGS) entry which is preliminary data.</text>
</comment>
<evidence type="ECO:0000313" key="2">
    <source>
        <dbReference type="EMBL" id="RVW50949.1"/>
    </source>
</evidence>
<protein>
    <submittedName>
        <fullName evidence="2">Cytoplasmic tRNA 2-thiolation protein 1</fullName>
    </submittedName>
</protein>
<organism evidence="2 3">
    <name type="scientific">Vitis vinifera</name>
    <name type="common">Grape</name>
    <dbReference type="NCBI Taxonomy" id="29760"/>
    <lineage>
        <taxon>Eukaryota</taxon>
        <taxon>Viridiplantae</taxon>
        <taxon>Streptophyta</taxon>
        <taxon>Embryophyta</taxon>
        <taxon>Tracheophyta</taxon>
        <taxon>Spermatophyta</taxon>
        <taxon>Magnoliopsida</taxon>
        <taxon>eudicotyledons</taxon>
        <taxon>Gunneridae</taxon>
        <taxon>Pentapetalae</taxon>
        <taxon>rosids</taxon>
        <taxon>Vitales</taxon>
        <taxon>Vitaceae</taxon>
        <taxon>Viteae</taxon>
        <taxon>Vitis</taxon>
    </lineage>
</organism>
<accession>A0A438ET58</accession>
<dbReference type="Gene3D" id="3.40.50.620">
    <property type="entry name" value="HUPs"/>
    <property type="match status" value="1"/>
</dbReference>
<evidence type="ECO:0000256" key="1">
    <source>
        <dbReference type="ARBA" id="ARBA00022679"/>
    </source>
</evidence>
<gene>
    <name evidence="2" type="primary">NCS6_2</name>
    <name evidence="2" type="ORF">CK203_071250</name>
</gene>
<dbReference type="Proteomes" id="UP000288805">
    <property type="component" value="Unassembled WGS sequence"/>
</dbReference>
<dbReference type="AlphaFoldDB" id="A0A438ET58"/>
<dbReference type="EMBL" id="QGNW01001190">
    <property type="protein sequence ID" value="RVW50949.1"/>
    <property type="molecule type" value="Genomic_DNA"/>
</dbReference>
<reference evidence="2 3" key="1">
    <citation type="journal article" date="2018" name="PLoS Genet.">
        <title>Population sequencing reveals clonal diversity and ancestral inbreeding in the grapevine cultivar Chardonnay.</title>
        <authorList>
            <person name="Roach M.J."/>
            <person name="Johnson D.L."/>
            <person name="Bohlmann J."/>
            <person name="van Vuuren H.J."/>
            <person name="Jones S.J."/>
            <person name="Pretorius I.S."/>
            <person name="Schmidt S.A."/>
            <person name="Borneman A.R."/>
        </authorList>
    </citation>
    <scope>NUCLEOTIDE SEQUENCE [LARGE SCALE GENOMIC DNA]</scope>
    <source>
        <strain evidence="3">cv. Chardonnay</strain>
        <tissue evidence="2">Leaf</tissue>
    </source>
</reference>
<sequence>MGEAEVKPKKAGPVQCSICSQRRAALKRPKTLEQICRECFYAVFEEEIHRVVVDNQLFKPGERIAIGASGGKGEYLILCDFSSDNDVTAHEYLFLLITVSLIYADSTVLAYVLSELNCRHNYGLDLLLLSVDEGITGYRDDSLETVKRNEIQVHSFVMKNPSKCP</sequence>
<dbReference type="PANTHER" id="PTHR11807">
    <property type="entry name" value="ATPASES OF THE PP SUPERFAMILY-RELATED"/>
    <property type="match status" value="1"/>
</dbReference>
<proteinExistence type="predicted"/>